<evidence type="ECO:0008006" key="4">
    <source>
        <dbReference type="Google" id="ProtNLM"/>
    </source>
</evidence>
<proteinExistence type="predicted"/>
<accession>A0ABD3HGQ5</accession>
<organism evidence="2 3">
    <name type="scientific">Riccia sorocarpa</name>
    <dbReference type="NCBI Taxonomy" id="122646"/>
    <lineage>
        <taxon>Eukaryota</taxon>
        <taxon>Viridiplantae</taxon>
        <taxon>Streptophyta</taxon>
        <taxon>Embryophyta</taxon>
        <taxon>Marchantiophyta</taxon>
        <taxon>Marchantiopsida</taxon>
        <taxon>Marchantiidae</taxon>
        <taxon>Marchantiales</taxon>
        <taxon>Ricciaceae</taxon>
        <taxon>Riccia</taxon>
    </lineage>
</organism>
<dbReference type="AlphaFoldDB" id="A0ABD3HGQ5"/>
<dbReference type="PANTHER" id="PTHR31635">
    <property type="entry name" value="REVERSE TRANSCRIPTASE DOMAIN-CONTAINING PROTEIN-RELATED"/>
    <property type="match status" value="1"/>
</dbReference>
<feature type="coiled-coil region" evidence="1">
    <location>
        <begin position="120"/>
        <end position="147"/>
    </location>
</feature>
<reference evidence="2 3" key="1">
    <citation type="submission" date="2024-09" db="EMBL/GenBank/DDBJ databases">
        <title>Chromosome-scale assembly of Riccia sorocarpa.</title>
        <authorList>
            <person name="Paukszto L."/>
        </authorList>
    </citation>
    <scope>NUCLEOTIDE SEQUENCE [LARGE SCALE GENOMIC DNA]</scope>
    <source>
        <strain evidence="2">LP-2024</strain>
        <tissue evidence="2">Aerial parts of the thallus</tissue>
    </source>
</reference>
<name>A0ABD3HGQ5_9MARC</name>
<evidence type="ECO:0000313" key="3">
    <source>
        <dbReference type="Proteomes" id="UP001633002"/>
    </source>
</evidence>
<dbReference type="PANTHER" id="PTHR31635:SF196">
    <property type="entry name" value="REVERSE TRANSCRIPTASE DOMAIN-CONTAINING PROTEIN-RELATED"/>
    <property type="match status" value="1"/>
</dbReference>
<evidence type="ECO:0000313" key="2">
    <source>
        <dbReference type="EMBL" id="KAL3688534.1"/>
    </source>
</evidence>
<protein>
    <recommendedName>
        <fullName evidence="4">Reverse transcriptase domain-containing protein</fullName>
    </recommendedName>
</protein>
<gene>
    <name evidence="2" type="ORF">R1sor_014843</name>
</gene>
<dbReference type="Proteomes" id="UP001633002">
    <property type="component" value="Unassembled WGS sequence"/>
</dbReference>
<keyword evidence="1" id="KW-0175">Coiled coil</keyword>
<evidence type="ECO:0000256" key="1">
    <source>
        <dbReference type="SAM" id="Coils"/>
    </source>
</evidence>
<comment type="caution">
    <text evidence="2">The sequence shown here is derived from an EMBL/GenBank/DDBJ whole genome shotgun (WGS) entry which is preliminary data.</text>
</comment>
<keyword evidence="3" id="KW-1185">Reference proteome</keyword>
<dbReference type="EMBL" id="JBJQOH010000004">
    <property type="protein sequence ID" value="KAL3688534.1"/>
    <property type="molecule type" value="Genomic_DNA"/>
</dbReference>
<sequence>MAGWYHHQRRAITLHQQKVNDRLDQARLDRIYFSQCEAWNERVVKMKHDVRGKLSDHRPVHLSLLHRNAGGRRKGTYFKFSSELVKAPEDNELMRKLWQEGGSPGEDPRKNWDWKWTNAKRLLVQKKKESRLERKKANEKLEELGRARIRVANNMSHEPNDTMERIEAEIKELEKSQEATWKKWNRHRWIREGDVPSKFFFAVLKAKRVKEEITVLRTEDGTKITKEQDIMKEIHRFYSSLYKKEDLSEQDRAMLRSVLSKTQRKALGIAEEFIGMTKGLVDGSTSKLHAMGMFSPEFELGRGVRQGCPLAPMLFATTTQPLMMILQERAEEGRLQGLPISGQKQILHQFFAYDSGVMIKAEADSFEELSNSVRLYERISGAKLNVGKSTVIPIGLETVPEWLRASGCRIALKGEIVLYLGKTMKDYETLLLSCPKTVLGAPTVTGLVETWNSVRSKLLLPIQTVLGKEMECSKYLLLIGKMQGWWSEASGHENVFHSNPKTADTLATGVDNLAGA</sequence>